<dbReference type="RefSeq" id="WP_338397923.1">
    <property type="nucleotide sequence ID" value="NZ_AP025292.1"/>
</dbReference>
<proteinExistence type="predicted"/>
<dbReference type="EMBL" id="AP025292">
    <property type="protein sequence ID" value="BDC98862.1"/>
    <property type="molecule type" value="Genomic_DNA"/>
</dbReference>
<gene>
    <name evidence="1" type="ORF">PEPS_11430</name>
</gene>
<organism evidence="1 2">
    <name type="scientific">Persicobacter psychrovividus</name>
    <dbReference type="NCBI Taxonomy" id="387638"/>
    <lineage>
        <taxon>Bacteria</taxon>
        <taxon>Pseudomonadati</taxon>
        <taxon>Bacteroidota</taxon>
        <taxon>Cytophagia</taxon>
        <taxon>Cytophagales</taxon>
        <taxon>Persicobacteraceae</taxon>
        <taxon>Persicobacter</taxon>
    </lineage>
</organism>
<reference evidence="1 2" key="1">
    <citation type="submission" date="2021-12" db="EMBL/GenBank/DDBJ databases">
        <title>Genome sequencing of bacteria with rrn-lacking chromosome and rrn-plasmid.</title>
        <authorList>
            <person name="Anda M."/>
            <person name="Iwasaki W."/>
        </authorList>
    </citation>
    <scope>NUCLEOTIDE SEQUENCE [LARGE SCALE GENOMIC DNA]</scope>
    <source>
        <strain evidence="1 2">NBRC 101262</strain>
    </source>
</reference>
<evidence type="ECO:0000313" key="2">
    <source>
        <dbReference type="Proteomes" id="UP001354989"/>
    </source>
</evidence>
<dbReference type="SUPFAM" id="SSF50249">
    <property type="entry name" value="Nucleic acid-binding proteins"/>
    <property type="match status" value="1"/>
</dbReference>
<sequence>MPDKDQFFSGEVIYWNKSFGFIDCEELDDNIFFHKSALNFSASNVFLFDTLSFRVQKVTHGKHKGSYRAIDVHLLKKGSVFEHERYVGVVERLKVRSGYIDYPTKEGEEILLFRTRLIFDDNISNGDLVVFNPVVNEKNRDQLFAFFAYPIAFESDVQFLMKQYQLQRLPQLRQFILDQFSKEEVWTQIEIELIEMGEVDSSEQYLRLKKLLKGLSGLVAPFSLLKKYVSTPFLVLLLTEKLIDTYEFDLVYDHFLNVRYKVKENLFACVSKETEKLKLLEAWLKGLSDRDAFANRPTEVNSFIRCFGRLDKQTAKEFRDRVQAIALEKLSPADNIKRWIKGELHDELSTDYVLSNTNLCDELKVKELCSHRSRLKEGILLRYEQELSKNKLHNPQSEQFLRLAKMLLNYQKYFAPSSAVIDDYFGGFSTEIQLYFWCLGYEVDQFEDLIKVSFVQLDAYFQLRCLLRMKEKQVDQAFISSCKAKASINQTSLQDLFLSREWSEEILYAVDIEQNKAVQINTLSFIQDVIDCDERFDWRALLEQLYYSTDDILLKARIWLFTENEKYYDYIRFSWIFKKLGRNEQKKFKRLGDAIGKQDVEVREVEGVKPCYHFKDQGDGRFLYEASLLNIFFENNLLRLRKHDGSYTTQFPYNGCSLGLNRVPAQHELAKQVINIKVADGQIKKVEGLDQILEAIEVASISNSLDQISIHSKASLNGESSLAYVEDWDLRKVVVGYLNKLNSRNDAPEPVYVSEAESERFMEPSHQNRKDHKSGLFAIKLSQGFAIVWENIDSSDNKATKVFKCEDQYLEEYIERIKYAIANYTNLRSTLNRSHSEGPLATFSGFHGYVGTVEKFRGRSNAFELWREKLEASFLQPIPAYSDMSIDEIEELYADMISVKLPASSSRKQGFSLDSQLLKTKSIIGESGVDSATKGSGKKKEEYKKISQALSDLNNILEGFFNS</sequence>
<dbReference type="Proteomes" id="UP001354989">
    <property type="component" value="Chromosome"/>
</dbReference>
<name>A0ABM7VD54_9BACT</name>
<dbReference type="InterPro" id="IPR012340">
    <property type="entry name" value="NA-bd_OB-fold"/>
</dbReference>
<accession>A0ABM7VD54</accession>
<evidence type="ECO:0008006" key="3">
    <source>
        <dbReference type="Google" id="ProtNLM"/>
    </source>
</evidence>
<dbReference type="Gene3D" id="2.40.50.140">
    <property type="entry name" value="Nucleic acid-binding proteins"/>
    <property type="match status" value="1"/>
</dbReference>
<keyword evidence="2" id="KW-1185">Reference proteome</keyword>
<protein>
    <recommendedName>
        <fullName evidence="3">Cold shock domain-containing protein</fullName>
    </recommendedName>
</protein>
<evidence type="ECO:0000313" key="1">
    <source>
        <dbReference type="EMBL" id="BDC98862.1"/>
    </source>
</evidence>